<organism evidence="1 2">
    <name type="scientific">Gymnopus androsaceus JB14</name>
    <dbReference type="NCBI Taxonomy" id="1447944"/>
    <lineage>
        <taxon>Eukaryota</taxon>
        <taxon>Fungi</taxon>
        <taxon>Dikarya</taxon>
        <taxon>Basidiomycota</taxon>
        <taxon>Agaricomycotina</taxon>
        <taxon>Agaricomycetes</taxon>
        <taxon>Agaricomycetidae</taxon>
        <taxon>Agaricales</taxon>
        <taxon>Marasmiineae</taxon>
        <taxon>Omphalotaceae</taxon>
        <taxon>Gymnopus</taxon>
    </lineage>
</organism>
<proteinExistence type="predicted"/>
<name>A0A6A4HML1_9AGAR</name>
<gene>
    <name evidence="1" type="ORF">BT96DRAFT_939246</name>
</gene>
<dbReference type="AlphaFoldDB" id="A0A6A4HML1"/>
<accession>A0A6A4HML1</accession>
<sequence length="211" mass="24619">MYSIAIKTNQPQVEIFGEKYRHMVCVACRTIQVLLNYHRILPGSTDDVNFWRPGTILHTRKRSTLYIHSKLVSINKLCSKLLAGIKEEGGASHIRTIQDLTKKSARISKKFWELLHVKTVKSWKWDTDGLWTRLEKMRNNVQRLSKEVEIETQRLFLTLVLGFLIGWTIESMDFLKVNATPSARDLKRPKRLLRHQFIIAMTGNIRIFMGL</sequence>
<dbReference type="EMBL" id="ML769466">
    <property type="protein sequence ID" value="KAE9399699.1"/>
    <property type="molecule type" value="Genomic_DNA"/>
</dbReference>
<dbReference type="Proteomes" id="UP000799118">
    <property type="component" value="Unassembled WGS sequence"/>
</dbReference>
<protein>
    <submittedName>
        <fullName evidence="1">Uncharacterized protein</fullName>
    </submittedName>
</protein>
<evidence type="ECO:0000313" key="2">
    <source>
        <dbReference type="Proteomes" id="UP000799118"/>
    </source>
</evidence>
<keyword evidence="2" id="KW-1185">Reference proteome</keyword>
<reference evidence="1" key="1">
    <citation type="journal article" date="2019" name="Environ. Microbiol.">
        <title>Fungal ecological strategies reflected in gene transcription - a case study of two litter decomposers.</title>
        <authorList>
            <person name="Barbi F."/>
            <person name="Kohler A."/>
            <person name="Barry K."/>
            <person name="Baskaran P."/>
            <person name="Daum C."/>
            <person name="Fauchery L."/>
            <person name="Ihrmark K."/>
            <person name="Kuo A."/>
            <person name="LaButti K."/>
            <person name="Lipzen A."/>
            <person name="Morin E."/>
            <person name="Grigoriev I.V."/>
            <person name="Henrissat B."/>
            <person name="Lindahl B."/>
            <person name="Martin F."/>
        </authorList>
    </citation>
    <scope>NUCLEOTIDE SEQUENCE</scope>
    <source>
        <strain evidence="1">JB14</strain>
    </source>
</reference>
<evidence type="ECO:0000313" key="1">
    <source>
        <dbReference type="EMBL" id="KAE9399699.1"/>
    </source>
</evidence>